<dbReference type="EMBL" id="BMAO01015458">
    <property type="protein sequence ID" value="GFR01835.1"/>
    <property type="molecule type" value="Genomic_DNA"/>
</dbReference>
<reference evidence="1" key="1">
    <citation type="submission" date="2020-07" db="EMBL/GenBank/DDBJ databases">
        <title>Multicomponent nature underlies the extraordinary mechanical properties of spider dragline silk.</title>
        <authorList>
            <person name="Kono N."/>
            <person name="Nakamura H."/>
            <person name="Mori M."/>
            <person name="Yoshida Y."/>
            <person name="Ohtoshi R."/>
            <person name="Malay A.D."/>
            <person name="Moran D.A.P."/>
            <person name="Tomita M."/>
            <person name="Numata K."/>
            <person name="Arakawa K."/>
        </authorList>
    </citation>
    <scope>NUCLEOTIDE SEQUENCE</scope>
</reference>
<dbReference type="AlphaFoldDB" id="A0A8X6GH30"/>
<name>A0A8X6GH30_TRICU</name>
<organism evidence="1 2">
    <name type="scientific">Trichonephila clavata</name>
    <name type="common">Joro spider</name>
    <name type="synonym">Nephila clavata</name>
    <dbReference type="NCBI Taxonomy" id="2740835"/>
    <lineage>
        <taxon>Eukaryota</taxon>
        <taxon>Metazoa</taxon>
        <taxon>Ecdysozoa</taxon>
        <taxon>Arthropoda</taxon>
        <taxon>Chelicerata</taxon>
        <taxon>Arachnida</taxon>
        <taxon>Araneae</taxon>
        <taxon>Araneomorphae</taxon>
        <taxon>Entelegynae</taxon>
        <taxon>Araneoidea</taxon>
        <taxon>Nephilidae</taxon>
        <taxon>Trichonephila</taxon>
    </lineage>
</organism>
<dbReference type="OrthoDB" id="7471944at2759"/>
<dbReference type="Proteomes" id="UP000887116">
    <property type="component" value="Unassembled WGS sequence"/>
</dbReference>
<accession>A0A8X6GH30</accession>
<evidence type="ECO:0000313" key="1">
    <source>
        <dbReference type="EMBL" id="GFR01835.1"/>
    </source>
</evidence>
<gene>
    <name evidence="1" type="primary">AVEN_178215_1</name>
    <name evidence="1" type="ORF">TNCT_637481</name>
</gene>
<protein>
    <submittedName>
        <fullName evidence="1">Uncharacterized protein</fullName>
    </submittedName>
</protein>
<proteinExistence type="predicted"/>
<sequence>MISNNIEIQVLCDACGDITLIQLSCVPADAVIHPCTYGQFQVVDLKINPIGWISLNMTVGNIEYRMPKVRICTQPPFLLILGFDSQQQFQTRCIYDSNGAICISTP</sequence>
<evidence type="ECO:0000313" key="2">
    <source>
        <dbReference type="Proteomes" id="UP000887116"/>
    </source>
</evidence>
<comment type="caution">
    <text evidence="1">The sequence shown here is derived from an EMBL/GenBank/DDBJ whole genome shotgun (WGS) entry which is preliminary data.</text>
</comment>
<keyword evidence="2" id="KW-1185">Reference proteome</keyword>